<dbReference type="EMBL" id="JBJUIK010000016">
    <property type="protein sequence ID" value="KAL3500120.1"/>
    <property type="molecule type" value="Genomic_DNA"/>
</dbReference>
<dbReference type="AlphaFoldDB" id="A0ABD2Y0G7"/>
<protein>
    <submittedName>
        <fullName evidence="1">Uncharacterized protein</fullName>
    </submittedName>
</protein>
<sequence length="111" mass="12507">MFKQILTSNKCYKFICLVDWLETKVSLKETQRPGGKENLEINGIQTQQRSIRSSGLSSTLQPVILISEAQLLWQPQQAYDKTHINSYGLSLSNLLAHWRALVSGTMAKTIA</sequence>
<organism evidence="1 2">
    <name type="scientific">Cinchona calisaya</name>
    <dbReference type="NCBI Taxonomy" id="153742"/>
    <lineage>
        <taxon>Eukaryota</taxon>
        <taxon>Viridiplantae</taxon>
        <taxon>Streptophyta</taxon>
        <taxon>Embryophyta</taxon>
        <taxon>Tracheophyta</taxon>
        <taxon>Spermatophyta</taxon>
        <taxon>Magnoliopsida</taxon>
        <taxon>eudicotyledons</taxon>
        <taxon>Gunneridae</taxon>
        <taxon>Pentapetalae</taxon>
        <taxon>asterids</taxon>
        <taxon>lamiids</taxon>
        <taxon>Gentianales</taxon>
        <taxon>Rubiaceae</taxon>
        <taxon>Cinchonoideae</taxon>
        <taxon>Cinchoneae</taxon>
        <taxon>Cinchona</taxon>
    </lineage>
</organism>
<reference evidence="1 2" key="1">
    <citation type="submission" date="2024-11" db="EMBL/GenBank/DDBJ databases">
        <title>A near-complete genome assembly of Cinchona calisaya.</title>
        <authorList>
            <person name="Lian D.C."/>
            <person name="Zhao X.W."/>
            <person name="Wei L."/>
        </authorList>
    </citation>
    <scope>NUCLEOTIDE SEQUENCE [LARGE SCALE GENOMIC DNA]</scope>
    <source>
        <tissue evidence="1">Nenye</tissue>
    </source>
</reference>
<gene>
    <name evidence="1" type="ORF">ACH5RR_039213</name>
</gene>
<proteinExistence type="predicted"/>
<keyword evidence="2" id="KW-1185">Reference proteome</keyword>
<evidence type="ECO:0000313" key="1">
    <source>
        <dbReference type="EMBL" id="KAL3500120.1"/>
    </source>
</evidence>
<comment type="caution">
    <text evidence="1">The sequence shown here is derived from an EMBL/GenBank/DDBJ whole genome shotgun (WGS) entry which is preliminary data.</text>
</comment>
<accession>A0ABD2Y0G7</accession>
<dbReference type="Proteomes" id="UP001630127">
    <property type="component" value="Unassembled WGS sequence"/>
</dbReference>
<evidence type="ECO:0000313" key="2">
    <source>
        <dbReference type="Proteomes" id="UP001630127"/>
    </source>
</evidence>
<name>A0ABD2Y0G7_9GENT</name>